<dbReference type="AlphaFoldDB" id="A0A4R2JE14"/>
<reference evidence="7 8" key="1">
    <citation type="submission" date="2019-03" db="EMBL/GenBank/DDBJ databases">
        <title>Genomic Encyclopedia of Type Strains, Phase IV (KMG-IV): sequencing the most valuable type-strain genomes for metagenomic binning, comparative biology and taxonomic classification.</title>
        <authorList>
            <person name="Goeker M."/>
        </authorList>
    </citation>
    <scope>NUCLEOTIDE SEQUENCE [LARGE SCALE GENOMIC DNA]</scope>
    <source>
        <strain evidence="7 8">DSM 45934</strain>
    </source>
</reference>
<name>A0A4R2JE14_9PSEU</name>
<evidence type="ECO:0000256" key="2">
    <source>
        <dbReference type="ARBA" id="ARBA00008138"/>
    </source>
</evidence>
<comment type="similarity">
    <text evidence="2 6">Belongs to the UPF0677 family.</text>
</comment>
<dbReference type="InterPro" id="IPR007213">
    <property type="entry name" value="Ppm1/Ppm2/Tcmp"/>
</dbReference>
<keyword evidence="8" id="KW-1185">Reference proteome</keyword>
<dbReference type="GO" id="GO:0008168">
    <property type="term" value="F:methyltransferase activity"/>
    <property type="evidence" value="ECO:0007669"/>
    <property type="project" value="UniProtKB-UniRule"/>
</dbReference>
<protein>
    <recommendedName>
        <fullName evidence="6">S-adenosyl-L-methionine-dependent methyltransferase</fullName>
        <ecNumber evidence="6">2.1.1.-</ecNumber>
    </recommendedName>
</protein>
<dbReference type="EC" id="2.1.1.-" evidence="6"/>
<proteinExistence type="inferred from homology"/>
<organism evidence="7 8">
    <name type="scientific">Actinocrispum wychmicini</name>
    <dbReference type="NCBI Taxonomy" id="1213861"/>
    <lineage>
        <taxon>Bacteria</taxon>
        <taxon>Bacillati</taxon>
        <taxon>Actinomycetota</taxon>
        <taxon>Actinomycetes</taxon>
        <taxon>Pseudonocardiales</taxon>
        <taxon>Pseudonocardiaceae</taxon>
        <taxon>Actinocrispum</taxon>
    </lineage>
</organism>
<comment type="function">
    <text evidence="1 6">Exhibits S-adenosyl-L-methionine-dependent methyltransferase activity.</text>
</comment>
<keyword evidence="4 7" id="KW-0808">Transferase</keyword>
<dbReference type="EMBL" id="SLWS01000008">
    <property type="protein sequence ID" value="TCO55048.1"/>
    <property type="molecule type" value="Genomic_DNA"/>
</dbReference>
<dbReference type="Proteomes" id="UP000295680">
    <property type="component" value="Unassembled WGS sequence"/>
</dbReference>
<evidence type="ECO:0000256" key="3">
    <source>
        <dbReference type="ARBA" id="ARBA00022603"/>
    </source>
</evidence>
<dbReference type="InterPro" id="IPR011610">
    <property type="entry name" value="SAM_mthyl_Trfase_ML2640-like"/>
</dbReference>
<evidence type="ECO:0000256" key="5">
    <source>
        <dbReference type="ARBA" id="ARBA00022691"/>
    </source>
</evidence>
<accession>A0A4R2JE14</accession>
<evidence type="ECO:0000256" key="4">
    <source>
        <dbReference type="ARBA" id="ARBA00022679"/>
    </source>
</evidence>
<evidence type="ECO:0000313" key="8">
    <source>
        <dbReference type="Proteomes" id="UP000295680"/>
    </source>
</evidence>
<evidence type="ECO:0000256" key="1">
    <source>
        <dbReference type="ARBA" id="ARBA00003907"/>
    </source>
</evidence>
<dbReference type="Gene3D" id="3.40.50.150">
    <property type="entry name" value="Vaccinia Virus protein VP39"/>
    <property type="match status" value="1"/>
</dbReference>
<dbReference type="SUPFAM" id="SSF53335">
    <property type="entry name" value="S-adenosyl-L-methionine-dependent methyltransferases"/>
    <property type="match status" value="1"/>
</dbReference>
<dbReference type="GO" id="GO:0032259">
    <property type="term" value="P:methylation"/>
    <property type="evidence" value="ECO:0007669"/>
    <property type="project" value="UniProtKB-KW"/>
</dbReference>
<dbReference type="NCBIfam" id="TIGR00027">
    <property type="entry name" value="mthyl_TIGR00027"/>
    <property type="match status" value="1"/>
</dbReference>
<dbReference type="Pfam" id="PF04072">
    <property type="entry name" value="LCM"/>
    <property type="match status" value="1"/>
</dbReference>
<gene>
    <name evidence="7" type="ORF">EV192_108336</name>
</gene>
<evidence type="ECO:0000256" key="6">
    <source>
        <dbReference type="RuleBase" id="RU362030"/>
    </source>
</evidence>
<keyword evidence="5 6" id="KW-0949">S-adenosyl-L-methionine</keyword>
<sequence>MFEVDHPATQQGKRLLLDAGSIASSATFVPVDFESDALLSRLVENGFDPAEPAVISWLGVVMYLTRGAIDRTLAEIAKCASGTELVLDYLLTEDLRDERGQTYVDMVASHAAENGEPWLSFFTPDDMAELLERHGFRAIWQAGQRESVPGALWDRTDAVVPSTLSVIAHAVLG</sequence>
<keyword evidence="3 6" id="KW-0489">Methyltransferase</keyword>
<dbReference type="PANTHER" id="PTHR43619:SF2">
    <property type="entry name" value="S-ADENOSYL-L-METHIONINE-DEPENDENT METHYLTRANSFERASES SUPERFAMILY PROTEIN"/>
    <property type="match status" value="1"/>
</dbReference>
<evidence type="ECO:0000313" key="7">
    <source>
        <dbReference type="EMBL" id="TCO55048.1"/>
    </source>
</evidence>
<comment type="caution">
    <text evidence="7">The sequence shown here is derived from an EMBL/GenBank/DDBJ whole genome shotgun (WGS) entry which is preliminary data.</text>
</comment>
<dbReference type="InterPro" id="IPR029063">
    <property type="entry name" value="SAM-dependent_MTases_sf"/>
</dbReference>
<dbReference type="PANTHER" id="PTHR43619">
    <property type="entry name" value="S-ADENOSYL-L-METHIONINE-DEPENDENT METHYLTRANSFERASE YKTD-RELATED"/>
    <property type="match status" value="1"/>
</dbReference>